<keyword evidence="1" id="KW-1133">Transmembrane helix</keyword>
<feature type="domain" description="DUF5641" evidence="2">
    <location>
        <begin position="103"/>
        <end position="159"/>
    </location>
</feature>
<organism evidence="3 4">
    <name type="scientific">Diaphorina citri</name>
    <name type="common">Asian citrus psyllid</name>
    <dbReference type="NCBI Taxonomy" id="121845"/>
    <lineage>
        <taxon>Eukaryota</taxon>
        <taxon>Metazoa</taxon>
        <taxon>Ecdysozoa</taxon>
        <taxon>Arthropoda</taxon>
        <taxon>Hexapoda</taxon>
        <taxon>Insecta</taxon>
        <taxon>Pterygota</taxon>
        <taxon>Neoptera</taxon>
        <taxon>Paraneoptera</taxon>
        <taxon>Hemiptera</taxon>
        <taxon>Sternorrhyncha</taxon>
        <taxon>Psylloidea</taxon>
        <taxon>Psyllidae</taxon>
        <taxon>Diaphorininae</taxon>
        <taxon>Diaphorina</taxon>
    </lineage>
</organism>
<sequence>MGDTTKSGKTKHSLNELLYRGSVLLATLCSILMCYVIHKYYGELCFPMLLPQGIPISNTIVNDICASGYYIGSHTLASICFRYWSPQVGKHTRFKQGKVYSIEPKVGELILIKDEKLPRTRWLYGVIRSLKYSKDAKVRSIELEMLELSNNRFIIRLISLLYPLEFDT</sequence>
<dbReference type="Pfam" id="PF18701">
    <property type="entry name" value="DUF5641"/>
    <property type="match status" value="1"/>
</dbReference>
<protein>
    <submittedName>
        <fullName evidence="4">Uncharacterized protein LOC113468575</fullName>
    </submittedName>
</protein>
<dbReference type="KEGG" id="dci:113468575"/>
<dbReference type="Proteomes" id="UP000079169">
    <property type="component" value="Unplaced"/>
</dbReference>
<evidence type="ECO:0000259" key="2">
    <source>
        <dbReference type="Pfam" id="PF18701"/>
    </source>
</evidence>
<evidence type="ECO:0000256" key="1">
    <source>
        <dbReference type="SAM" id="Phobius"/>
    </source>
</evidence>
<dbReference type="STRING" id="121845.A0A3Q0IYR0"/>
<keyword evidence="3" id="KW-1185">Reference proteome</keyword>
<dbReference type="GeneID" id="113468575"/>
<keyword evidence="1" id="KW-0812">Transmembrane</keyword>
<dbReference type="RefSeq" id="XP_026681386.1">
    <property type="nucleotide sequence ID" value="XM_026825585.1"/>
</dbReference>
<dbReference type="AlphaFoldDB" id="A0A3Q0IYR0"/>
<reference evidence="4" key="1">
    <citation type="submission" date="2025-08" db="UniProtKB">
        <authorList>
            <consortium name="RefSeq"/>
        </authorList>
    </citation>
    <scope>IDENTIFICATION</scope>
</reference>
<name>A0A3Q0IYR0_DIACI</name>
<feature type="transmembrane region" description="Helical" evidence="1">
    <location>
        <begin position="17"/>
        <end position="38"/>
    </location>
</feature>
<gene>
    <name evidence="4" type="primary">LOC113468575</name>
</gene>
<dbReference type="PaxDb" id="121845-A0A3Q0IYR0"/>
<accession>A0A3Q0IYR0</accession>
<proteinExistence type="predicted"/>
<evidence type="ECO:0000313" key="4">
    <source>
        <dbReference type="RefSeq" id="XP_026681386.1"/>
    </source>
</evidence>
<evidence type="ECO:0000313" key="3">
    <source>
        <dbReference type="Proteomes" id="UP000079169"/>
    </source>
</evidence>
<keyword evidence="1" id="KW-0472">Membrane</keyword>
<dbReference type="InterPro" id="IPR040676">
    <property type="entry name" value="DUF5641"/>
</dbReference>